<dbReference type="AlphaFoldDB" id="A0A1G5D7I4"/>
<dbReference type="RefSeq" id="WP_090916357.1">
    <property type="nucleotide sequence ID" value="NZ_FMVM01000002.1"/>
</dbReference>
<evidence type="ECO:0000313" key="1">
    <source>
        <dbReference type="EMBL" id="SCY10652.1"/>
    </source>
</evidence>
<gene>
    <name evidence="1" type="ORF">SAMN05720606_102371</name>
</gene>
<dbReference type="STRING" id="582692.SAMN05720606_102371"/>
<organism evidence="1 2">
    <name type="scientific">Paenibacillus polysaccharolyticus</name>
    <dbReference type="NCBI Taxonomy" id="582692"/>
    <lineage>
        <taxon>Bacteria</taxon>
        <taxon>Bacillati</taxon>
        <taxon>Bacillota</taxon>
        <taxon>Bacilli</taxon>
        <taxon>Bacillales</taxon>
        <taxon>Paenibacillaceae</taxon>
        <taxon>Paenibacillus</taxon>
    </lineage>
</organism>
<accession>A0A1G5D7I4</accession>
<keyword evidence="2" id="KW-1185">Reference proteome</keyword>
<evidence type="ECO:0000313" key="2">
    <source>
        <dbReference type="Proteomes" id="UP000198538"/>
    </source>
</evidence>
<dbReference type="EMBL" id="FMVM01000002">
    <property type="protein sequence ID" value="SCY10652.1"/>
    <property type="molecule type" value="Genomic_DNA"/>
</dbReference>
<name>A0A1G5D7I4_9BACL</name>
<reference evidence="2" key="1">
    <citation type="submission" date="2016-10" db="EMBL/GenBank/DDBJ databases">
        <authorList>
            <person name="Varghese N."/>
            <person name="Submissions S."/>
        </authorList>
    </citation>
    <scope>NUCLEOTIDE SEQUENCE [LARGE SCALE GENOMIC DNA]</scope>
    <source>
        <strain evidence="2">BL9</strain>
    </source>
</reference>
<dbReference type="Proteomes" id="UP000198538">
    <property type="component" value="Unassembled WGS sequence"/>
</dbReference>
<sequence>MEDKTVRLMYSLTANPILQEMKIHNQKQYGVTQEYNSVNRNKLWDSASAKGKFKQSTFKDRKIYDDPISGQQLHFSQKAAQRRFRMKNEAGENISSAWARHSAEVDHVVSLKEIHNRVKYNPFFSDKDMKEIANQKSNFRVTSKSLNTSKGSKSDFELAFAPDSKSSTPGRVKLIQGKVVAEAKVNTDILSRSMKNAGADFTEGALFSLQSSAVPLVVEGVGNLYKVALGEKKFEDAAKDMGNLTLSVATTGGTIRVVSTGVTHLLENSGKEAIRKLANSNQVMQVITISLMLKDSIFKYVKGEIDGKQFFEEVGEKGVGMLAGTIGAIAGQALIPIPVVGAALGSLIISTVCMDLYHSYRNVDEYKQLEQASAKIASEALQEMDRQQAVLKQLIQEEYAEWNAHFIKGYNMIFNGSVSDSPEQINEGLSTILSVFSKNVSFENQKAFDDMFFDNNSVFKM</sequence>
<protein>
    <submittedName>
        <fullName evidence="1">Uncharacterized protein</fullName>
    </submittedName>
</protein>
<proteinExistence type="predicted"/>